<sequence>MVAVLLDEDTLAVVRDEILVVLLNMFAVAIGKAFKVVLRMLTLVLALVLDEEDLVLAEDDLVVVLDIALEDVPEENQMLADVLHQTVVVMPARLALDEAFVVALDEAFVVAPDKALLVTLDEAFVVALDETFVVAPDETLPVASLAPEPG</sequence>
<dbReference type="EMBL" id="VDMD01000059">
    <property type="protein sequence ID" value="TRM56809.1"/>
    <property type="molecule type" value="Genomic_DNA"/>
</dbReference>
<reference evidence="1 2" key="1">
    <citation type="journal article" date="2019" name="New Phytol.">
        <title>Comparative genomics reveals unique wood-decay strategies and fruiting body development in the Schizophyllaceae.</title>
        <authorList>
            <person name="Almasi E."/>
            <person name="Sahu N."/>
            <person name="Krizsan K."/>
            <person name="Balint B."/>
            <person name="Kovacs G.M."/>
            <person name="Kiss B."/>
            <person name="Cseklye J."/>
            <person name="Drula E."/>
            <person name="Henrissat B."/>
            <person name="Nagy I."/>
            <person name="Chovatia M."/>
            <person name="Adam C."/>
            <person name="LaButti K."/>
            <person name="Lipzen A."/>
            <person name="Riley R."/>
            <person name="Grigoriev I.V."/>
            <person name="Nagy L.G."/>
        </authorList>
    </citation>
    <scope>NUCLEOTIDE SEQUENCE [LARGE SCALE GENOMIC DNA]</scope>
    <source>
        <strain evidence="1 2">NL-1724</strain>
    </source>
</reference>
<comment type="caution">
    <text evidence="1">The sequence shown here is derived from an EMBL/GenBank/DDBJ whole genome shotgun (WGS) entry which is preliminary data.</text>
</comment>
<dbReference type="AlphaFoldDB" id="A0A550BW83"/>
<name>A0A550BW83_9AGAR</name>
<evidence type="ECO:0000313" key="2">
    <source>
        <dbReference type="Proteomes" id="UP000320762"/>
    </source>
</evidence>
<accession>A0A550BW83</accession>
<gene>
    <name evidence="1" type="ORF">BD626DRAFT_635466</name>
</gene>
<keyword evidence="2" id="KW-1185">Reference proteome</keyword>
<organism evidence="1 2">
    <name type="scientific">Schizophyllum amplum</name>
    <dbReference type="NCBI Taxonomy" id="97359"/>
    <lineage>
        <taxon>Eukaryota</taxon>
        <taxon>Fungi</taxon>
        <taxon>Dikarya</taxon>
        <taxon>Basidiomycota</taxon>
        <taxon>Agaricomycotina</taxon>
        <taxon>Agaricomycetes</taxon>
        <taxon>Agaricomycetidae</taxon>
        <taxon>Agaricales</taxon>
        <taxon>Schizophyllaceae</taxon>
        <taxon>Schizophyllum</taxon>
    </lineage>
</organism>
<dbReference type="Proteomes" id="UP000320762">
    <property type="component" value="Unassembled WGS sequence"/>
</dbReference>
<protein>
    <submittedName>
        <fullName evidence="1">Uncharacterized protein</fullName>
    </submittedName>
</protein>
<proteinExistence type="predicted"/>
<evidence type="ECO:0000313" key="1">
    <source>
        <dbReference type="EMBL" id="TRM56809.1"/>
    </source>
</evidence>